<protein>
    <submittedName>
        <fullName evidence="1">Uncharacterized protein</fullName>
    </submittedName>
</protein>
<dbReference type="Proteomes" id="UP000005239">
    <property type="component" value="Unassembled WGS sequence"/>
</dbReference>
<accession>A0A8R1YBE4</accession>
<reference evidence="2" key="1">
    <citation type="journal article" date="2008" name="Nat. Genet.">
        <title>The Pristionchus pacificus genome provides a unique perspective on nematode lifestyle and parasitism.</title>
        <authorList>
            <person name="Dieterich C."/>
            <person name="Clifton S.W."/>
            <person name="Schuster L.N."/>
            <person name="Chinwalla A."/>
            <person name="Delehaunty K."/>
            <person name="Dinkelacker I."/>
            <person name="Fulton L."/>
            <person name="Fulton R."/>
            <person name="Godfrey J."/>
            <person name="Minx P."/>
            <person name="Mitreva M."/>
            <person name="Roeseler W."/>
            <person name="Tian H."/>
            <person name="Witte H."/>
            <person name="Yang S.P."/>
            <person name="Wilson R.K."/>
            <person name="Sommer R.J."/>
        </authorList>
    </citation>
    <scope>NUCLEOTIDE SEQUENCE [LARGE SCALE GENOMIC DNA]</scope>
    <source>
        <strain evidence="2">PS312</strain>
    </source>
</reference>
<dbReference type="EnsemblMetazoa" id="PPA14139.1">
    <property type="protein sequence ID" value="PPA14139.1"/>
    <property type="gene ID" value="WBGene00103693"/>
</dbReference>
<proteinExistence type="predicted"/>
<keyword evidence="2" id="KW-1185">Reference proteome</keyword>
<organism evidence="1 2">
    <name type="scientific">Pristionchus pacificus</name>
    <name type="common">Parasitic nematode worm</name>
    <dbReference type="NCBI Taxonomy" id="54126"/>
    <lineage>
        <taxon>Eukaryota</taxon>
        <taxon>Metazoa</taxon>
        <taxon>Ecdysozoa</taxon>
        <taxon>Nematoda</taxon>
        <taxon>Chromadorea</taxon>
        <taxon>Rhabditida</taxon>
        <taxon>Rhabditina</taxon>
        <taxon>Diplogasteromorpha</taxon>
        <taxon>Diplogasteroidea</taxon>
        <taxon>Neodiplogasteridae</taxon>
        <taxon>Pristionchus</taxon>
    </lineage>
</organism>
<evidence type="ECO:0000313" key="2">
    <source>
        <dbReference type="Proteomes" id="UP000005239"/>
    </source>
</evidence>
<evidence type="ECO:0000313" key="1">
    <source>
        <dbReference type="EnsemblMetazoa" id="PPA14139.1"/>
    </source>
</evidence>
<reference evidence="1" key="2">
    <citation type="submission" date="2022-06" db="UniProtKB">
        <authorList>
            <consortium name="EnsemblMetazoa"/>
        </authorList>
    </citation>
    <scope>IDENTIFICATION</scope>
    <source>
        <strain evidence="1">PS312</strain>
    </source>
</reference>
<name>A0A2A6CS53_PRIPA</name>
<sequence>MSFAQLKSVIKSRFMEDSSMINDQPTPNKSLRSSATCPNFSFGGEPTRKIWMLLRFLALPPPSLLQSLLLLSLRRLQLPPRSIGEVESTISNWPSSLTPTATEVDTLSHFSIHSSPFVVSRMRPTGLLSCISPGYQRYVILPKQTPNSKEIACFGPVLVYYYASSSSNGAQMADANFGFQIVGSWVPMIFTTAAPFTRVICQGKTPLFIPAKVEVVVKEKGVKLYVMGEAQIVKMFKEEIKCEKSQEQIMLPGDGFCAMYTADPDEIDEDIVTIITADMTVYCAGRQTIKLHQEDTVVIMKDEE</sequence>
<accession>A0A2A6CS53</accession>
<dbReference type="AlphaFoldDB" id="A0A2A6CS53"/>
<gene>
    <name evidence="1" type="primary">WBGene00103693</name>
</gene>